<evidence type="ECO:0000256" key="6">
    <source>
        <dbReference type="ARBA" id="ARBA00023187"/>
    </source>
</evidence>
<dbReference type="InterPro" id="IPR034237">
    <property type="entry name" value="FOX1_RRM"/>
</dbReference>
<dbReference type="CDD" id="cd12407">
    <property type="entry name" value="RRM_FOX1_like"/>
    <property type="match status" value="1"/>
</dbReference>
<dbReference type="Pfam" id="PF00076">
    <property type="entry name" value="RRM_1"/>
    <property type="match status" value="1"/>
</dbReference>
<evidence type="ECO:0000256" key="8">
    <source>
        <dbReference type="PROSITE-ProRule" id="PRU00176"/>
    </source>
</evidence>
<dbReference type="GO" id="GO:0005737">
    <property type="term" value="C:cytoplasm"/>
    <property type="evidence" value="ECO:0007669"/>
    <property type="project" value="UniProtKB-SubCell"/>
</dbReference>
<dbReference type="PROSITE" id="PS50102">
    <property type="entry name" value="RRM"/>
    <property type="match status" value="1"/>
</dbReference>
<dbReference type="GO" id="GO:0005634">
    <property type="term" value="C:nucleus"/>
    <property type="evidence" value="ECO:0007669"/>
    <property type="project" value="UniProtKB-SubCell"/>
</dbReference>
<evidence type="ECO:0000256" key="7">
    <source>
        <dbReference type="ARBA" id="ARBA00023242"/>
    </source>
</evidence>
<dbReference type="GO" id="GO:0007399">
    <property type="term" value="P:nervous system development"/>
    <property type="evidence" value="ECO:0007669"/>
    <property type="project" value="InterPro"/>
</dbReference>
<keyword evidence="7" id="KW-0539">Nucleus</keyword>
<evidence type="ECO:0000259" key="10">
    <source>
        <dbReference type="PROSITE" id="PS50102"/>
    </source>
</evidence>
<protein>
    <recommendedName>
        <fullName evidence="10">RRM domain-containing protein</fullName>
    </recommendedName>
</protein>
<reference evidence="11" key="1">
    <citation type="journal article" date="2010" name="Science">
        <title>Plasticity of animal genome architecture unmasked by rapid evolution of a pelagic tunicate.</title>
        <authorList>
            <person name="Denoeud F."/>
            <person name="Henriet S."/>
            <person name="Mungpakdee S."/>
            <person name="Aury J.M."/>
            <person name="Da Silva C."/>
            <person name="Brinkmann H."/>
            <person name="Mikhaleva J."/>
            <person name="Olsen L.C."/>
            <person name="Jubin C."/>
            <person name="Canestro C."/>
            <person name="Bouquet J.M."/>
            <person name="Danks G."/>
            <person name="Poulain J."/>
            <person name="Campsteijn C."/>
            <person name="Adamski M."/>
            <person name="Cross I."/>
            <person name="Yadetie F."/>
            <person name="Muffato M."/>
            <person name="Louis A."/>
            <person name="Butcher S."/>
            <person name="Tsagkogeorga G."/>
            <person name="Konrad A."/>
            <person name="Singh S."/>
            <person name="Jensen M.F."/>
            <person name="Cong E.H."/>
            <person name="Eikeseth-Otteraa H."/>
            <person name="Noel B."/>
            <person name="Anthouard V."/>
            <person name="Porcel B.M."/>
            <person name="Kachouri-Lafond R."/>
            <person name="Nishino A."/>
            <person name="Ugolini M."/>
            <person name="Chourrout P."/>
            <person name="Nishida H."/>
            <person name="Aasland R."/>
            <person name="Huzurbazar S."/>
            <person name="Westhof E."/>
            <person name="Delsuc F."/>
            <person name="Lehrach H."/>
            <person name="Reinhardt R."/>
            <person name="Weissenbach J."/>
            <person name="Roy S.W."/>
            <person name="Artiguenave F."/>
            <person name="Postlethwait J.H."/>
            <person name="Manak J.R."/>
            <person name="Thompson E.M."/>
            <person name="Jaillon O."/>
            <person name="Du Pasquier L."/>
            <person name="Boudinot P."/>
            <person name="Liberles D.A."/>
            <person name="Volff J.N."/>
            <person name="Philippe H."/>
            <person name="Lenhard B."/>
            <person name="Roest Crollius H."/>
            <person name="Wincker P."/>
            <person name="Chourrout D."/>
        </authorList>
    </citation>
    <scope>NUCLEOTIDE SEQUENCE [LARGE SCALE GENOMIC DNA]</scope>
</reference>
<dbReference type="InterPro" id="IPR000504">
    <property type="entry name" value="RRM_dom"/>
</dbReference>
<evidence type="ECO:0000256" key="9">
    <source>
        <dbReference type="SAM" id="MobiDB-lite"/>
    </source>
</evidence>
<evidence type="ECO:0000256" key="2">
    <source>
        <dbReference type="ARBA" id="ARBA00004496"/>
    </source>
</evidence>
<organism evidence="11">
    <name type="scientific">Oikopleura dioica</name>
    <name type="common">Tunicate</name>
    <dbReference type="NCBI Taxonomy" id="34765"/>
    <lineage>
        <taxon>Eukaryota</taxon>
        <taxon>Metazoa</taxon>
        <taxon>Chordata</taxon>
        <taxon>Tunicata</taxon>
        <taxon>Appendicularia</taxon>
        <taxon>Copelata</taxon>
        <taxon>Oikopleuridae</taxon>
        <taxon>Oikopleura</taxon>
    </lineage>
</organism>
<accession>E4YAY1</accession>
<evidence type="ECO:0000256" key="4">
    <source>
        <dbReference type="ARBA" id="ARBA00022664"/>
    </source>
</evidence>
<dbReference type="InterPro" id="IPR035979">
    <property type="entry name" value="RBD_domain_sf"/>
</dbReference>
<dbReference type="AlphaFoldDB" id="E4YAY1"/>
<dbReference type="SUPFAM" id="SSF54928">
    <property type="entry name" value="RNA-binding domain, RBD"/>
    <property type="match status" value="1"/>
</dbReference>
<evidence type="ECO:0000256" key="1">
    <source>
        <dbReference type="ARBA" id="ARBA00004123"/>
    </source>
</evidence>
<feature type="domain" description="RRM" evidence="10">
    <location>
        <begin position="133"/>
        <end position="209"/>
    </location>
</feature>
<dbReference type="FunFam" id="3.30.70.330:FF:000375">
    <property type="entry name" value="RNA binding fox-1 homolog 1"/>
    <property type="match status" value="1"/>
</dbReference>
<dbReference type="Proteomes" id="UP000011014">
    <property type="component" value="Unassembled WGS sequence"/>
</dbReference>
<comment type="subcellular location">
    <subcellularLocation>
        <location evidence="2">Cytoplasm</location>
    </subcellularLocation>
    <subcellularLocation>
        <location evidence="1">Nucleus</location>
    </subcellularLocation>
</comment>
<dbReference type="InterPro" id="IPR047131">
    <property type="entry name" value="RBFOX1-like"/>
</dbReference>
<dbReference type="PANTHER" id="PTHR15597">
    <property type="entry name" value="ATAXIN 2-BINDING PROTEIN 1-RELATED"/>
    <property type="match status" value="1"/>
</dbReference>
<dbReference type="InterPro" id="IPR012677">
    <property type="entry name" value="Nucleotide-bd_a/b_plait_sf"/>
</dbReference>
<evidence type="ECO:0000256" key="5">
    <source>
        <dbReference type="ARBA" id="ARBA00022884"/>
    </source>
</evidence>
<gene>
    <name evidence="11" type="ORF">GSOID_T00032062001</name>
</gene>
<dbReference type="GO" id="GO:0006397">
    <property type="term" value="P:mRNA processing"/>
    <property type="evidence" value="ECO:0007669"/>
    <property type="project" value="UniProtKB-KW"/>
</dbReference>
<dbReference type="GO" id="GO:0003729">
    <property type="term" value="F:mRNA binding"/>
    <property type="evidence" value="ECO:0007669"/>
    <property type="project" value="TreeGrafter"/>
</dbReference>
<dbReference type="PANTHER" id="PTHR15597:SF22">
    <property type="entry name" value="RNA-BINDING FOX PROTEIN 1, ISOFORM H"/>
    <property type="match status" value="1"/>
</dbReference>
<dbReference type="GO" id="GO:0008380">
    <property type="term" value="P:RNA splicing"/>
    <property type="evidence" value="ECO:0007669"/>
    <property type="project" value="UniProtKB-KW"/>
</dbReference>
<name>E4YAY1_OIKDI</name>
<evidence type="ECO:0000313" key="11">
    <source>
        <dbReference type="EMBL" id="CBY32718.1"/>
    </source>
</evidence>
<feature type="region of interest" description="Disordered" evidence="9">
    <location>
        <begin position="29"/>
        <end position="56"/>
    </location>
</feature>
<dbReference type="Gene3D" id="3.30.70.330">
    <property type="match status" value="1"/>
</dbReference>
<proteinExistence type="predicted"/>
<sequence>MRFENIDEILKKAAENGVEFKSKDQRTAKINTTTTTTTNTKLSSTSSSSTTSPFNPLTREFTPFKMAHQMDAQMTHSTGIMMNPYLYQQFQTQNQQHQFQLQMYHQQLLAQAAAIQEKPLEDCQMMDNYKEPKRLHVSNIPFRFRDSDLRQMFGKFGTIQDVEIIFNERGSKGFGFVTFVDKFEAEAAKKELNGTMVEGRKVEVNDATARVQSKKNAPGGKSAMLGPGMKQHASSLGHMLLPHPHINNVMGGLQAAPGALLPQSIHPQSFISYDPAAQLYQQQIENQVMGRYIQLPPMMDPRGVSFDSNGQVAYPNFAQYAVSTVQ</sequence>
<keyword evidence="3" id="KW-0963">Cytoplasm</keyword>
<feature type="compositionally biased region" description="Low complexity" evidence="9">
    <location>
        <begin position="32"/>
        <end position="52"/>
    </location>
</feature>
<dbReference type="GO" id="GO:0000381">
    <property type="term" value="P:regulation of alternative mRNA splicing, via spliceosome"/>
    <property type="evidence" value="ECO:0007669"/>
    <property type="project" value="InterPro"/>
</dbReference>
<dbReference type="EMBL" id="FN654367">
    <property type="protein sequence ID" value="CBY32718.1"/>
    <property type="molecule type" value="Genomic_DNA"/>
</dbReference>
<keyword evidence="6" id="KW-0508">mRNA splicing</keyword>
<keyword evidence="4" id="KW-0507">mRNA processing</keyword>
<evidence type="ECO:0000256" key="3">
    <source>
        <dbReference type="ARBA" id="ARBA00022490"/>
    </source>
</evidence>
<keyword evidence="5 8" id="KW-0694">RNA-binding</keyword>
<dbReference type="SMART" id="SM00360">
    <property type="entry name" value="RRM"/>
    <property type="match status" value="1"/>
</dbReference>